<dbReference type="EMBL" id="MU002697">
    <property type="protein sequence ID" value="KAF2785749.1"/>
    <property type="molecule type" value="Genomic_DNA"/>
</dbReference>
<evidence type="ECO:0000313" key="1">
    <source>
        <dbReference type="EMBL" id="KAF2785749.1"/>
    </source>
</evidence>
<proteinExistence type="predicted"/>
<dbReference type="Proteomes" id="UP000799757">
    <property type="component" value="Unassembled WGS sequence"/>
</dbReference>
<dbReference type="AlphaFoldDB" id="A0A6A6WNT3"/>
<reference evidence="1" key="1">
    <citation type="journal article" date="2020" name="Stud. Mycol.">
        <title>101 Dothideomycetes genomes: a test case for predicting lifestyles and emergence of pathogens.</title>
        <authorList>
            <person name="Haridas S."/>
            <person name="Albert R."/>
            <person name="Binder M."/>
            <person name="Bloem J."/>
            <person name="Labutti K."/>
            <person name="Salamov A."/>
            <person name="Andreopoulos B."/>
            <person name="Baker S."/>
            <person name="Barry K."/>
            <person name="Bills G."/>
            <person name="Bluhm B."/>
            <person name="Cannon C."/>
            <person name="Castanera R."/>
            <person name="Culley D."/>
            <person name="Daum C."/>
            <person name="Ezra D."/>
            <person name="Gonzalez J."/>
            <person name="Henrissat B."/>
            <person name="Kuo A."/>
            <person name="Liang C."/>
            <person name="Lipzen A."/>
            <person name="Lutzoni F."/>
            <person name="Magnuson J."/>
            <person name="Mondo S."/>
            <person name="Nolan M."/>
            <person name="Ohm R."/>
            <person name="Pangilinan J."/>
            <person name="Park H.-J."/>
            <person name="Ramirez L."/>
            <person name="Alfaro M."/>
            <person name="Sun H."/>
            <person name="Tritt A."/>
            <person name="Yoshinaga Y."/>
            <person name="Zwiers L.-H."/>
            <person name="Turgeon B."/>
            <person name="Goodwin S."/>
            <person name="Spatafora J."/>
            <person name="Crous P."/>
            <person name="Grigoriev I."/>
        </authorList>
    </citation>
    <scope>NUCLEOTIDE SEQUENCE</scope>
    <source>
        <strain evidence="1">CBS 109.77</strain>
    </source>
</reference>
<gene>
    <name evidence="1" type="ORF">K505DRAFT_164020</name>
</gene>
<organism evidence="1 2">
    <name type="scientific">Melanomma pulvis-pyrius CBS 109.77</name>
    <dbReference type="NCBI Taxonomy" id="1314802"/>
    <lineage>
        <taxon>Eukaryota</taxon>
        <taxon>Fungi</taxon>
        <taxon>Dikarya</taxon>
        <taxon>Ascomycota</taxon>
        <taxon>Pezizomycotina</taxon>
        <taxon>Dothideomycetes</taxon>
        <taxon>Pleosporomycetidae</taxon>
        <taxon>Pleosporales</taxon>
        <taxon>Melanommataceae</taxon>
        <taxon>Melanomma</taxon>
    </lineage>
</organism>
<accession>A0A6A6WNT3</accession>
<protein>
    <submittedName>
        <fullName evidence="1">Uncharacterized protein</fullName>
    </submittedName>
</protein>
<sequence length="154" mass="17721">MDEEDRRQLGCMNMILEAWPVRNRAEEPSTTFPRAAQSFRSPDTFFSWQQENATCLFPGYMEAAVVRTIEQCAVAVVLGWRDAILPRRHVMSSPASSLLPTTLMIVHFMSQSYRATSRLLPGCEEAKRVMATWLDVCMYSSEPPHAYMHILKWF</sequence>
<keyword evidence="2" id="KW-1185">Reference proteome</keyword>
<name>A0A6A6WNT3_9PLEO</name>
<evidence type="ECO:0000313" key="2">
    <source>
        <dbReference type="Proteomes" id="UP000799757"/>
    </source>
</evidence>